<feature type="domain" description="AGC-kinase C-terminal" evidence="10">
    <location>
        <begin position="250"/>
        <end position="277"/>
    </location>
</feature>
<reference evidence="12" key="1">
    <citation type="journal article" date="2018" name="Nat. Microbiol.">
        <title>Leveraging single-cell genomics to expand the fungal tree of life.</title>
        <authorList>
            <person name="Ahrendt S.R."/>
            <person name="Quandt C.A."/>
            <person name="Ciobanu D."/>
            <person name="Clum A."/>
            <person name="Salamov A."/>
            <person name="Andreopoulos B."/>
            <person name="Cheng J.F."/>
            <person name="Woyke T."/>
            <person name="Pelin A."/>
            <person name="Henrissat B."/>
            <person name="Reynolds N.K."/>
            <person name="Benny G.L."/>
            <person name="Smith M.E."/>
            <person name="James T.Y."/>
            <person name="Grigoriev I.V."/>
        </authorList>
    </citation>
    <scope>NUCLEOTIDE SEQUENCE [LARGE SCALE GENOMIC DNA]</scope>
    <source>
        <strain evidence="12">CSF55</strain>
    </source>
</reference>
<dbReference type="Gene3D" id="3.30.200.20">
    <property type="entry name" value="Phosphorylase Kinase, domain 1"/>
    <property type="match status" value="1"/>
</dbReference>
<dbReference type="InterPro" id="IPR000719">
    <property type="entry name" value="Prot_kinase_dom"/>
</dbReference>
<evidence type="ECO:0000256" key="4">
    <source>
        <dbReference type="ARBA" id="ARBA00022741"/>
    </source>
</evidence>
<dbReference type="PROSITE" id="PS00108">
    <property type="entry name" value="PROTEIN_KINASE_ST"/>
    <property type="match status" value="1"/>
</dbReference>
<dbReference type="PANTHER" id="PTHR24356">
    <property type="entry name" value="SERINE/THREONINE-PROTEIN KINASE"/>
    <property type="match status" value="1"/>
</dbReference>
<dbReference type="InterPro" id="IPR000961">
    <property type="entry name" value="AGC-kinase_C"/>
</dbReference>
<dbReference type="AlphaFoldDB" id="A0A4P9YH71"/>
<evidence type="ECO:0000256" key="7">
    <source>
        <dbReference type="ARBA" id="ARBA00047899"/>
    </source>
</evidence>
<dbReference type="EMBL" id="ML005417">
    <property type="protein sequence ID" value="RKP18588.1"/>
    <property type="molecule type" value="Genomic_DNA"/>
</dbReference>
<dbReference type="GO" id="GO:0004674">
    <property type="term" value="F:protein serine/threonine kinase activity"/>
    <property type="evidence" value="ECO:0007669"/>
    <property type="project" value="UniProtKB-KW"/>
</dbReference>
<name>A0A4P9YH71_ROZAC</name>
<dbReference type="EC" id="2.7.11.1" evidence="1"/>
<evidence type="ECO:0000256" key="6">
    <source>
        <dbReference type="ARBA" id="ARBA00022840"/>
    </source>
</evidence>
<dbReference type="InterPro" id="IPR050236">
    <property type="entry name" value="Ser_Thr_kinase_AGC"/>
</dbReference>
<dbReference type="GO" id="GO:0035556">
    <property type="term" value="P:intracellular signal transduction"/>
    <property type="evidence" value="ECO:0007669"/>
    <property type="project" value="TreeGrafter"/>
</dbReference>
<dbReference type="PANTHER" id="PTHR24356:SF1">
    <property type="entry name" value="SERINE_THREONINE-PROTEIN KINASE GREATWALL"/>
    <property type="match status" value="1"/>
</dbReference>
<evidence type="ECO:0000256" key="2">
    <source>
        <dbReference type="ARBA" id="ARBA00022527"/>
    </source>
</evidence>
<accession>A0A4P9YH71</accession>
<evidence type="ECO:0000259" key="10">
    <source>
        <dbReference type="PROSITE" id="PS51285"/>
    </source>
</evidence>
<dbReference type="Proteomes" id="UP000281549">
    <property type="component" value="Unassembled WGS sequence"/>
</dbReference>
<sequence>YRRVYLAKKKSTGDHYAVKVISKRHMKSKADVERILLERNILAMVDNPFIVKLFYSFQTFDQLYMVMEYLNGGDLLSLLESAGHFGESWAQFYTAELVLAVEHLHSLGIVHRDIKPQNLLIDKRGHLKLADFGLSRMHNASSGLIMPKTNSFVGTPEYLAPEMLLGSGYDESVDWWDVGIILYEILVGNNPFYDDDVEKTFENILSRKFTWPKGVSSSAMDILDGLLTVEPSDRLGYNGAGEIKKHSFYNGIDWDNISNVQASFIPILEGNDDTRYF</sequence>
<evidence type="ECO:0000313" key="12">
    <source>
        <dbReference type="Proteomes" id="UP000281549"/>
    </source>
</evidence>
<proteinExistence type="predicted"/>
<keyword evidence="3" id="KW-0808">Transferase</keyword>
<evidence type="ECO:0000259" key="9">
    <source>
        <dbReference type="PROSITE" id="PS50011"/>
    </source>
</evidence>
<evidence type="ECO:0000256" key="1">
    <source>
        <dbReference type="ARBA" id="ARBA00012513"/>
    </source>
</evidence>
<dbReference type="InterPro" id="IPR008271">
    <property type="entry name" value="Ser/Thr_kinase_AS"/>
</dbReference>
<evidence type="ECO:0000313" key="11">
    <source>
        <dbReference type="EMBL" id="RKP18588.1"/>
    </source>
</evidence>
<evidence type="ECO:0000256" key="5">
    <source>
        <dbReference type="ARBA" id="ARBA00022777"/>
    </source>
</evidence>
<dbReference type="GO" id="GO:0005524">
    <property type="term" value="F:ATP binding"/>
    <property type="evidence" value="ECO:0007669"/>
    <property type="project" value="UniProtKB-KW"/>
</dbReference>
<protein>
    <recommendedName>
        <fullName evidence="1">non-specific serine/threonine protein kinase</fullName>
        <ecNumber evidence="1">2.7.11.1</ecNumber>
    </recommendedName>
</protein>
<dbReference type="PROSITE" id="PS50011">
    <property type="entry name" value="PROTEIN_KINASE_DOM"/>
    <property type="match status" value="1"/>
</dbReference>
<keyword evidence="2 11" id="KW-0723">Serine/threonine-protein kinase</keyword>
<keyword evidence="5 11" id="KW-0418">Kinase</keyword>
<dbReference type="SUPFAM" id="SSF56112">
    <property type="entry name" value="Protein kinase-like (PK-like)"/>
    <property type="match status" value="1"/>
</dbReference>
<evidence type="ECO:0000256" key="8">
    <source>
        <dbReference type="ARBA" id="ARBA00048679"/>
    </source>
</evidence>
<keyword evidence="6" id="KW-0067">ATP-binding</keyword>
<evidence type="ECO:0000256" key="3">
    <source>
        <dbReference type="ARBA" id="ARBA00022679"/>
    </source>
</evidence>
<organism evidence="11 12">
    <name type="scientific">Rozella allomycis (strain CSF55)</name>
    <dbReference type="NCBI Taxonomy" id="988480"/>
    <lineage>
        <taxon>Eukaryota</taxon>
        <taxon>Fungi</taxon>
        <taxon>Fungi incertae sedis</taxon>
        <taxon>Cryptomycota</taxon>
        <taxon>Cryptomycota incertae sedis</taxon>
        <taxon>Rozella</taxon>
    </lineage>
</organism>
<dbReference type="FunFam" id="1.10.510.10:FF:000008">
    <property type="entry name" value="Non-specific serine/threonine protein kinase"/>
    <property type="match status" value="1"/>
</dbReference>
<gene>
    <name evidence="11" type="ORF">ROZALSC1DRAFT_4995</name>
</gene>
<dbReference type="Pfam" id="PF00069">
    <property type="entry name" value="Pkinase"/>
    <property type="match status" value="1"/>
</dbReference>
<feature type="non-terminal residue" evidence="11">
    <location>
        <position position="1"/>
    </location>
</feature>
<dbReference type="CDD" id="cd05579">
    <property type="entry name" value="STKc_MAST_like"/>
    <property type="match status" value="1"/>
</dbReference>
<keyword evidence="4" id="KW-0547">Nucleotide-binding</keyword>
<dbReference type="PROSITE" id="PS51285">
    <property type="entry name" value="AGC_KINASE_CTER"/>
    <property type="match status" value="1"/>
</dbReference>
<dbReference type="Gene3D" id="1.10.510.10">
    <property type="entry name" value="Transferase(Phosphotransferase) domain 1"/>
    <property type="match status" value="1"/>
</dbReference>
<dbReference type="SMART" id="SM00220">
    <property type="entry name" value="S_TKc"/>
    <property type="match status" value="1"/>
</dbReference>
<dbReference type="InterPro" id="IPR011009">
    <property type="entry name" value="Kinase-like_dom_sf"/>
</dbReference>
<feature type="domain" description="Protein kinase" evidence="9">
    <location>
        <begin position="1"/>
        <end position="249"/>
    </location>
</feature>
<comment type="catalytic activity">
    <reaction evidence="8">
        <text>L-seryl-[protein] + ATP = O-phospho-L-seryl-[protein] + ADP + H(+)</text>
        <dbReference type="Rhea" id="RHEA:17989"/>
        <dbReference type="Rhea" id="RHEA-COMP:9863"/>
        <dbReference type="Rhea" id="RHEA-COMP:11604"/>
        <dbReference type="ChEBI" id="CHEBI:15378"/>
        <dbReference type="ChEBI" id="CHEBI:29999"/>
        <dbReference type="ChEBI" id="CHEBI:30616"/>
        <dbReference type="ChEBI" id="CHEBI:83421"/>
        <dbReference type="ChEBI" id="CHEBI:456216"/>
        <dbReference type="EC" id="2.7.11.1"/>
    </reaction>
</comment>
<feature type="non-terminal residue" evidence="11">
    <location>
        <position position="277"/>
    </location>
</feature>
<comment type="catalytic activity">
    <reaction evidence="7">
        <text>L-threonyl-[protein] + ATP = O-phospho-L-threonyl-[protein] + ADP + H(+)</text>
        <dbReference type="Rhea" id="RHEA:46608"/>
        <dbReference type="Rhea" id="RHEA-COMP:11060"/>
        <dbReference type="Rhea" id="RHEA-COMP:11605"/>
        <dbReference type="ChEBI" id="CHEBI:15378"/>
        <dbReference type="ChEBI" id="CHEBI:30013"/>
        <dbReference type="ChEBI" id="CHEBI:30616"/>
        <dbReference type="ChEBI" id="CHEBI:61977"/>
        <dbReference type="ChEBI" id="CHEBI:456216"/>
        <dbReference type="EC" id="2.7.11.1"/>
    </reaction>
</comment>